<dbReference type="OrthoDB" id="2364568at2"/>
<gene>
    <name evidence="3" type="ORF">FPZ49_09035</name>
</gene>
<proteinExistence type="predicted"/>
<comment type="caution">
    <text evidence="3">The sequence shown here is derived from an EMBL/GenBank/DDBJ whole genome shotgun (WGS) entry which is preliminary data.</text>
</comment>
<sequence length="502" mass="52665">MNMNKMTRNTMYAAVIAALLGTGVTAPLNLPSATAYAAEGFTDLGQAGVYQAAMEALVKQQVLSGYGDGTLKPGQGITRAELAKLITMTLSLPTGTAAASLSDVQAQDWFAPYAAAAVSGGFLPAVNGSFQPAASVTQEQLVNAVSAARKIDPGFFKEAYKTAYTPAKAATRGDAAVLLYAAQSLKSDAAAEVQGIKALNPVTLEITFAQPLSDNEVLLDPALKNFVFDNGLLLGNIPQLKIGSQSTYIVPTTPQKSGTKYTLTYQGKTAGTFEANPNKLTLNAARQVSNDTLELDSIFADGVTDYQNIVAFYKGKRNGLDFALDGNQSAQGKTYQIVSSMRMKQVTVTPEGGGAPIIATYVPFTQATDGRQAPKFRLPNGVTLKAGVKYTVTSDWATLKSGTFTAAETAPLAIQSARAVDAAVLEITLKQDPKDELFASRSVELIAADGTKLTAQYRFTSRKGAVGTFDLMNGGKLAAGKVYTVKPVGGWAAAENVTLTAN</sequence>
<keyword evidence="4" id="KW-1185">Reference proteome</keyword>
<evidence type="ECO:0000259" key="2">
    <source>
        <dbReference type="PROSITE" id="PS51272"/>
    </source>
</evidence>
<keyword evidence="1" id="KW-0732">Signal</keyword>
<dbReference type="EMBL" id="VNJI01000009">
    <property type="protein sequence ID" value="TVY10206.1"/>
    <property type="molecule type" value="Genomic_DNA"/>
</dbReference>
<dbReference type="Pfam" id="PF00395">
    <property type="entry name" value="SLH"/>
    <property type="match status" value="1"/>
</dbReference>
<protein>
    <submittedName>
        <fullName evidence="3">S-layer homology domain-containing protein</fullName>
    </submittedName>
</protein>
<evidence type="ECO:0000256" key="1">
    <source>
        <dbReference type="SAM" id="SignalP"/>
    </source>
</evidence>
<dbReference type="PROSITE" id="PS51272">
    <property type="entry name" value="SLH"/>
    <property type="match status" value="1"/>
</dbReference>
<evidence type="ECO:0000313" key="4">
    <source>
        <dbReference type="Proteomes" id="UP000317036"/>
    </source>
</evidence>
<feature type="chain" id="PRO_5022102412" evidence="1">
    <location>
        <begin position="38"/>
        <end position="502"/>
    </location>
</feature>
<reference evidence="3 4" key="1">
    <citation type="submission" date="2019-07" db="EMBL/GenBank/DDBJ databases">
        <authorList>
            <person name="Kim J."/>
        </authorList>
    </citation>
    <scope>NUCLEOTIDE SEQUENCE [LARGE SCALE GENOMIC DNA]</scope>
    <source>
        <strain evidence="3 4">JC52</strain>
    </source>
</reference>
<evidence type="ECO:0000313" key="3">
    <source>
        <dbReference type="EMBL" id="TVY10206.1"/>
    </source>
</evidence>
<dbReference type="AlphaFoldDB" id="A0A559KDI5"/>
<name>A0A559KDI5_9BACL</name>
<accession>A0A559KDI5</accession>
<feature type="signal peptide" evidence="1">
    <location>
        <begin position="1"/>
        <end position="37"/>
    </location>
</feature>
<dbReference type="InterPro" id="IPR001119">
    <property type="entry name" value="SLH_dom"/>
</dbReference>
<dbReference type="Proteomes" id="UP000317036">
    <property type="component" value="Unassembled WGS sequence"/>
</dbReference>
<feature type="domain" description="SLH" evidence="2">
    <location>
        <begin position="37"/>
        <end position="100"/>
    </location>
</feature>
<organism evidence="3 4">
    <name type="scientific">Paenibacillus cremeus</name>
    <dbReference type="NCBI Taxonomy" id="2163881"/>
    <lineage>
        <taxon>Bacteria</taxon>
        <taxon>Bacillati</taxon>
        <taxon>Bacillota</taxon>
        <taxon>Bacilli</taxon>
        <taxon>Bacillales</taxon>
        <taxon>Paenibacillaceae</taxon>
        <taxon>Paenibacillus</taxon>
    </lineage>
</organism>